<keyword evidence="1" id="KW-0479">Metal-binding</keyword>
<name>A0A3B0AIG2_9ACTN</name>
<dbReference type="Pfam" id="PF05147">
    <property type="entry name" value="LANC_like"/>
    <property type="match status" value="1"/>
</dbReference>
<dbReference type="CDD" id="cd04793">
    <property type="entry name" value="LanC"/>
    <property type="match status" value="1"/>
</dbReference>
<organism evidence="3 4">
    <name type="scientific">Streptomyces klenkii</name>
    <dbReference type="NCBI Taxonomy" id="1420899"/>
    <lineage>
        <taxon>Bacteria</taxon>
        <taxon>Bacillati</taxon>
        <taxon>Actinomycetota</taxon>
        <taxon>Actinomycetes</taxon>
        <taxon>Kitasatosporales</taxon>
        <taxon>Streptomycetaceae</taxon>
        <taxon>Streptomyces</taxon>
    </lineage>
</organism>
<sequence length="486" mass="51049">MGRGGTARAGLPAAHAPQSARGHRPHRRTAVAGPGPRRPAGAPRPGKGGGVTARGAAEALASGIAERLADPWRVAAHHPVSRPAWQDLTLSEGLPGIALLHLERGHTDGEALRTAHRWLAEATARAATAPSAAPRPSLYYGVPALSFVLSRAAAAVGRPLRAAERLGAQLRRYARDAAARELRRRPGDGECVSMAAYDVVSGLTGLGAQLLDDAPGRDALADVLAALVALTVPVRLKGGRTLPGWWTAQGPGSGYPPTTPEAGHANAGLAHGAPGPLALFALAWEQGVVVPGQEAAMRTLADWLADIRVRDERGTRWPRALVLHPAGGTAVATDDAPDRPAWCYGAVGVCRALYLAGRALDVPEWRSTALAGFRSELARARREDREEQADPGLCHGWGGVLQITWRMAHDTGDPRLRDLLPWLARRVTGEAAPDEPFGLRHRPPQHGRAADRAGFLTGAAGTALALRTFATDTAPATGWDRALLIA</sequence>
<keyword evidence="4" id="KW-1185">Reference proteome</keyword>
<protein>
    <submittedName>
        <fullName evidence="3">Lanthionine synthetase</fullName>
    </submittedName>
</protein>
<dbReference type="SUPFAM" id="SSF158745">
    <property type="entry name" value="LanC-like"/>
    <property type="match status" value="1"/>
</dbReference>
<feature type="binding site" evidence="1">
    <location>
        <position position="395"/>
    </location>
    <ligand>
        <name>Zn(2+)</name>
        <dbReference type="ChEBI" id="CHEBI:29105"/>
    </ligand>
</feature>
<keyword evidence="1" id="KW-0862">Zinc</keyword>
<dbReference type="GO" id="GO:0046872">
    <property type="term" value="F:metal ion binding"/>
    <property type="evidence" value="ECO:0007669"/>
    <property type="project" value="UniProtKB-KW"/>
</dbReference>
<evidence type="ECO:0000313" key="4">
    <source>
        <dbReference type="Proteomes" id="UP000270343"/>
    </source>
</evidence>
<dbReference type="Proteomes" id="UP000270343">
    <property type="component" value="Unassembled WGS sequence"/>
</dbReference>
<feature type="binding site" evidence="1">
    <location>
        <position position="343"/>
    </location>
    <ligand>
        <name>Zn(2+)</name>
        <dbReference type="ChEBI" id="CHEBI:29105"/>
    </ligand>
</feature>
<evidence type="ECO:0000256" key="1">
    <source>
        <dbReference type="PIRSR" id="PIRSR607822-1"/>
    </source>
</evidence>
<dbReference type="InterPro" id="IPR007822">
    <property type="entry name" value="LANC-like"/>
</dbReference>
<dbReference type="SMART" id="SM01260">
    <property type="entry name" value="LANC_like"/>
    <property type="match status" value="1"/>
</dbReference>
<dbReference type="EMBL" id="RBAM01000034">
    <property type="protein sequence ID" value="RKN60024.1"/>
    <property type="molecule type" value="Genomic_DNA"/>
</dbReference>
<comment type="caution">
    <text evidence="3">The sequence shown here is derived from an EMBL/GenBank/DDBJ whole genome shotgun (WGS) entry which is preliminary data.</text>
</comment>
<proteinExistence type="predicted"/>
<evidence type="ECO:0000256" key="2">
    <source>
        <dbReference type="SAM" id="MobiDB-lite"/>
    </source>
</evidence>
<feature type="compositionally biased region" description="Low complexity" evidence="2">
    <location>
        <begin position="30"/>
        <end position="45"/>
    </location>
</feature>
<accession>A0A3B0AIG2</accession>
<dbReference type="Gene3D" id="1.50.10.20">
    <property type="match status" value="1"/>
</dbReference>
<dbReference type="PRINTS" id="PR01955">
    <property type="entry name" value="LANCFRANKIA"/>
</dbReference>
<dbReference type="AlphaFoldDB" id="A0A3B0AIG2"/>
<feature type="region of interest" description="Disordered" evidence="2">
    <location>
        <begin position="1"/>
        <end position="52"/>
    </location>
</feature>
<dbReference type="GO" id="GO:0031179">
    <property type="term" value="P:peptide modification"/>
    <property type="evidence" value="ECO:0007669"/>
    <property type="project" value="InterPro"/>
</dbReference>
<dbReference type="PRINTS" id="PR01950">
    <property type="entry name" value="LANCSUPER"/>
</dbReference>
<reference evidence="3 4" key="1">
    <citation type="journal article" date="2015" name="Antonie Van Leeuwenhoek">
        <title>Streptomyces klenkii sp. nov., isolated from deep marine sediment.</title>
        <authorList>
            <person name="Veyisoglu A."/>
            <person name="Sahin N."/>
        </authorList>
    </citation>
    <scope>NUCLEOTIDE SEQUENCE [LARGE SCALE GENOMIC DNA]</scope>
    <source>
        <strain evidence="3 4">KCTC 29202</strain>
    </source>
</reference>
<evidence type="ECO:0000313" key="3">
    <source>
        <dbReference type="EMBL" id="RKN60024.1"/>
    </source>
</evidence>
<dbReference type="InterPro" id="IPR033889">
    <property type="entry name" value="LanC"/>
</dbReference>
<feature type="binding site" evidence="1">
    <location>
        <position position="394"/>
    </location>
    <ligand>
        <name>Zn(2+)</name>
        <dbReference type="ChEBI" id="CHEBI:29105"/>
    </ligand>
</feature>
<gene>
    <name evidence="3" type="ORF">D7231_33650</name>
</gene>